<reference evidence="10" key="1">
    <citation type="submission" date="2018-08" db="EMBL/GenBank/DDBJ databases">
        <title>Thalassotalea euphylliae genome.</title>
        <authorList>
            <person name="Summers S."/>
            <person name="Rice S.A."/>
            <person name="Freckelton M.L."/>
            <person name="Nedved B.T."/>
            <person name="Hadfield M.G."/>
        </authorList>
    </citation>
    <scope>NUCLEOTIDE SEQUENCE [LARGE SCALE GENOMIC DNA]</scope>
    <source>
        <strain evidence="10">H3</strain>
    </source>
</reference>
<evidence type="ECO:0000256" key="2">
    <source>
        <dbReference type="ARBA" id="ARBA00022475"/>
    </source>
</evidence>
<dbReference type="EMBL" id="QUOT01000001">
    <property type="protein sequence ID" value="REL29368.1"/>
    <property type="molecule type" value="Genomic_DNA"/>
</dbReference>
<dbReference type="Pfam" id="PF06271">
    <property type="entry name" value="RDD"/>
    <property type="match status" value="1"/>
</dbReference>
<dbReference type="InterPro" id="IPR010432">
    <property type="entry name" value="RDD"/>
</dbReference>
<keyword evidence="4 7" id="KW-1133">Transmembrane helix</keyword>
<evidence type="ECO:0000256" key="3">
    <source>
        <dbReference type="ARBA" id="ARBA00022692"/>
    </source>
</evidence>
<evidence type="ECO:0000256" key="6">
    <source>
        <dbReference type="SAM" id="MobiDB-lite"/>
    </source>
</evidence>
<evidence type="ECO:0000313" key="9">
    <source>
        <dbReference type="EMBL" id="REL29368.1"/>
    </source>
</evidence>
<feature type="compositionally biased region" description="Polar residues" evidence="6">
    <location>
        <begin position="1"/>
        <end position="24"/>
    </location>
</feature>
<accession>A0A3E0TXN8</accession>
<keyword evidence="3 7" id="KW-0812">Transmembrane</keyword>
<dbReference type="PANTHER" id="PTHR36115:SF6">
    <property type="entry name" value="PROLINE-RICH ANTIGEN HOMOLOG"/>
    <property type="match status" value="1"/>
</dbReference>
<evidence type="ECO:0000256" key="5">
    <source>
        <dbReference type="ARBA" id="ARBA00023136"/>
    </source>
</evidence>
<evidence type="ECO:0000256" key="4">
    <source>
        <dbReference type="ARBA" id="ARBA00022989"/>
    </source>
</evidence>
<dbReference type="Proteomes" id="UP000256899">
    <property type="component" value="Unassembled WGS sequence"/>
</dbReference>
<feature type="compositionally biased region" description="Polar residues" evidence="6">
    <location>
        <begin position="347"/>
        <end position="358"/>
    </location>
</feature>
<name>A0A3E0TXN8_9GAMM</name>
<evidence type="ECO:0000256" key="1">
    <source>
        <dbReference type="ARBA" id="ARBA00004651"/>
    </source>
</evidence>
<feature type="transmembrane region" description="Helical" evidence="7">
    <location>
        <begin position="139"/>
        <end position="163"/>
    </location>
</feature>
<keyword evidence="5 7" id="KW-0472">Membrane</keyword>
<feature type="domain" description="RDD" evidence="8">
    <location>
        <begin position="392"/>
        <end position="473"/>
    </location>
</feature>
<proteinExistence type="predicted"/>
<feature type="compositionally biased region" description="Basic and acidic residues" evidence="6">
    <location>
        <begin position="41"/>
        <end position="55"/>
    </location>
</feature>
<comment type="subcellular location">
    <subcellularLocation>
        <location evidence="1">Cell membrane</location>
        <topology evidence="1">Multi-pass membrane protein</topology>
    </subcellularLocation>
</comment>
<comment type="caution">
    <text evidence="9">The sequence shown here is derived from an EMBL/GenBank/DDBJ whole genome shotgun (WGS) entry which is preliminary data.</text>
</comment>
<dbReference type="InterPro" id="IPR051791">
    <property type="entry name" value="Pra-immunoreactive"/>
</dbReference>
<dbReference type="PANTHER" id="PTHR36115">
    <property type="entry name" value="PROLINE-RICH ANTIGEN HOMOLOG-RELATED"/>
    <property type="match status" value="1"/>
</dbReference>
<sequence>MATDLQSSDLDANKAQVNENNSLHGNLHANPQANPQANQQHKADRNLNDHSRDSSSDTPRGISSDISSHKLIEKTSDNLNKLTSHQTTQATDAVSDHHLTGDETRQILTPFAFKIDKSLFGLPLASPFKRGSAIAIDGLLIAMLSSAPGELLAIVIAITLYRLGSQQRAEEMGYTKGRKRRKFMRFIAAFSVFVVLLSVLPDAFDDLGWSDSNKYYDGGYSSKGYTDLNSVIDQEEAVSVSDQLMISVAFGKVVSELSDSDCETVDCWYQALSPSVTILNETSIYNEKKQTLINETVTGLEVPADQQQALISKLSALLTETESDENASSKQLISGDLATVAEPSAKSADQASQDNLRNLDNPERESSSTETPSTTDKPVYSLVELVKGIIHDLGLGFGWAAFYFTALTAVWGGQTPGKKLFGIRVIQLDGTPLSIWDSFGRYGGYGAGIATGLLGFIQIFWDANRQAIHDKISATVVIDTRACSKAKIQ</sequence>
<dbReference type="GO" id="GO:0005886">
    <property type="term" value="C:plasma membrane"/>
    <property type="evidence" value="ECO:0007669"/>
    <property type="project" value="UniProtKB-SubCell"/>
</dbReference>
<feature type="region of interest" description="Disordered" evidence="6">
    <location>
        <begin position="1"/>
        <end position="69"/>
    </location>
</feature>
<dbReference type="AlphaFoldDB" id="A0A3E0TXN8"/>
<evidence type="ECO:0000313" key="10">
    <source>
        <dbReference type="Proteomes" id="UP000256899"/>
    </source>
</evidence>
<keyword evidence="2" id="KW-1003">Cell membrane</keyword>
<feature type="region of interest" description="Disordered" evidence="6">
    <location>
        <begin position="343"/>
        <end position="376"/>
    </location>
</feature>
<feature type="transmembrane region" description="Helical" evidence="7">
    <location>
        <begin position="183"/>
        <end position="204"/>
    </location>
</feature>
<dbReference type="RefSeq" id="WP_116013224.1">
    <property type="nucleotide sequence ID" value="NZ_QUOT01000001.1"/>
</dbReference>
<feature type="compositionally biased region" description="Low complexity" evidence="6">
    <location>
        <begin position="29"/>
        <end position="40"/>
    </location>
</feature>
<gene>
    <name evidence="9" type="ORF">DXX94_00735</name>
</gene>
<organism evidence="9 10">
    <name type="scientific">Thalassotalea euphylliae</name>
    <dbReference type="NCBI Taxonomy" id="1655234"/>
    <lineage>
        <taxon>Bacteria</taxon>
        <taxon>Pseudomonadati</taxon>
        <taxon>Pseudomonadota</taxon>
        <taxon>Gammaproteobacteria</taxon>
        <taxon>Alteromonadales</taxon>
        <taxon>Colwelliaceae</taxon>
        <taxon>Thalassotalea</taxon>
    </lineage>
</organism>
<evidence type="ECO:0000256" key="7">
    <source>
        <dbReference type="SAM" id="Phobius"/>
    </source>
</evidence>
<protein>
    <submittedName>
        <fullName evidence="9">RDD family protein</fullName>
    </submittedName>
</protein>
<evidence type="ECO:0000259" key="8">
    <source>
        <dbReference type="Pfam" id="PF06271"/>
    </source>
</evidence>
<keyword evidence="10" id="KW-1185">Reference proteome</keyword>